<dbReference type="EMBL" id="AP019860">
    <property type="protein sequence ID" value="BBM85466.1"/>
    <property type="molecule type" value="Genomic_DNA"/>
</dbReference>
<dbReference type="Pfam" id="PF14378">
    <property type="entry name" value="PAP2_3"/>
    <property type="match status" value="1"/>
</dbReference>
<feature type="transmembrane region" description="Helical" evidence="5">
    <location>
        <begin position="61"/>
        <end position="77"/>
    </location>
</feature>
<feature type="transmembrane region" description="Helical" evidence="5">
    <location>
        <begin position="151"/>
        <end position="169"/>
    </location>
</feature>
<feature type="transmembrane region" description="Helical" evidence="5">
    <location>
        <begin position="205"/>
        <end position="223"/>
    </location>
</feature>
<name>A0A5S9IPY1_UABAM</name>
<dbReference type="InterPro" id="IPR052185">
    <property type="entry name" value="IPC_Synthase-Related"/>
</dbReference>
<evidence type="ECO:0000256" key="2">
    <source>
        <dbReference type="ARBA" id="ARBA00022692"/>
    </source>
</evidence>
<dbReference type="AlphaFoldDB" id="A0A5S9IPY1"/>
<evidence type="ECO:0000313" key="7">
    <source>
        <dbReference type="EMBL" id="BBM85466.1"/>
    </source>
</evidence>
<dbReference type="KEGG" id="uam:UABAM_03833"/>
<keyword evidence="3 5" id="KW-1133">Transmembrane helix</keyword>
<dbReference type="InterPro" id="IPR036938">
    <property type="entry name" value="PAP2/HPO_sf"/>
</dbReference>
<organism evidence="7 8">
    <name type="scientific">Uabimicrobium amorphum</name>
    <dbReference type="NCBI Taxonomy" id="2596890"/>
    <lineage>
        <taxon>Bacteria</taxon>
        <taxon>Pseudomonadati</taxon>
        <taxon>Planctomycetota</taxon>
        <taxon>Candidatus Uabimicrobiia</taxon>
        <taxon>Candidatus Uabimicrobiales</taxon>
        <taxon>Candidatus Uabimicrobiaceae</taxon>
        <taxon>Candidatus Uabimicrobium</taxon>
    </lineage>
</organism>
<evidence type="ECO:0000256" key="1">
    <source>
        <dbReference type="ARBA" id="ARBA00004141"/>
    </source>
</evidence>
<dbReference type="PANTHER" id="PTHR31310">
    <property type="match status" value="1"/>
</dbReference>
<keyword evidence="2 5" id="KW-0812">Transmembrane</keyword>
<dbReference type="Proteomes" id="UP000326354">
    <property type="component" value="Chromosome"/>
</dbReference>
<comment type="subcellular location">
    <subcellularLocation>
        <location evidence="1">Membrane</location>
        <topology evidence="1">Multi-pass membrane protein</topology>
    </subcellularLocation>
</comment>
<evidence type="ECO:0000256" key="5">
    <source>
        <dbReference type="SAM" id="Phobius"/>
    </source>
</evidence>
<dbReference type="OrthoDB" id="9775789at2"/>
<reference evidence="7 8" key="1">
    <citation type="submission" date="2019-08" db="EMBL/GenBank/DDBJ databases">
        <title>Complete genome sequence of Candidatus Uab amorphum.</title>
        <authorList>
            <person name="Shiratori T."/>
            <person name="Suzuki S."/>
            <person name="Kakizawa Y."/>
            <person name="Ishida K."/>
        </authorList>
    </citation>
    <scope>NUCLEOTIDE SEQUENCE [LARGE SCALE GENOMIC DNA]</scope>
    <source>
        <strain evidence="7 8">SRT547</strain>
    </source>
</reference>
<evidence type="ECO:0000256" key="3">
    <source>
        <dbReference type="ARBA" id="ARBA00022989"/>
    </source>
</evidence>
<accession>A0A5S9IPY1</accession>
<protein>
    <submittedName>
        <fullName evidence="7">PAP2 superfamily protein</fullName>
    </submittedName>
</protein>
<dbReference type="RefSeq" id="WP_151969567.1">
    <property type="nucleotide sequence ID" value="NZ_AP019860.1"/>
</dbReference>
<dbReference type="Gene3D" id="1.20.144.10">
    <property type="entry name" value="Phosphatidic acid phosphatase type 2/haloperoxidase"/>
    <property type="match status" value="1"/>
</dbReference>
<feature type="transmembrane region" description="Helical" evidence="5">
    <location>
        <begin position="253"/>
        <end position="271"/>
    </location>
</feature>
<feature type="transmembrane region" description="Helical" evidence="5">
    <location>
        <begin position="5"/>
        <end position="25"/>
    </location>
</feature>
<sequence length="282" mass="32600">MKKLFVYEITFILLGLSCSVCGALWAVDSTFAIELLLVTAFYSAFPFALPSSKEKPICAKLRVAIAFIFIFYIYQSVKKIVDGFGITLKDEFLLLCDEFLFGETLSVYMQVWQTAWFTDINSVLYILYDIYLTVFLVYCLFFLAVDKMQWIANYLFNAFFCGFILYIMIPAVGPRYAYASLYNLPINGGAVSKTIHLFIESASPGYDVFPSLHTMILLVMLNCDYYICRLRYYIMLPCAVGIIFSTMYLRYHYAIDVIAGVVVFFAIKKWFEKQYGWDSYEC</sequence>
<gene>
    <name evidence="7" type="ORF">UABAM_03833</name>
</gene>
<feature type="transmembrane region" description="Helical" evidence="5">
    <location>
        <begin position="31"/>
        <end position="49"/>
    </location>
</feature>
<keyword evidence="8" id="KW-1185">Reference proteome</keyword>
<evidence type="ECO:0000256" key="4">
    <source>
        <dbReference type="ARBA" id="ARBA00023136"/>
    </source>
</evidence>
<evidence type="ECO:0000313" key="8">
    <source>
        <dbReference type="Proteomes" id="UP000326354"/>
    </source>
</evidence>
<proteinExistence type="predicted"/>
<dbReference type="SUPFAM" id="SSF48317">
    <property type="entry name" value="Acid phosphatase/Vanadium-dependent haloperoxidase"/>
    <property type="match status" value="1"/>
</dbReference>
<evidence type="ECO:0000259" key="6">
    <source>
        <dbReference type="Pfam" id="PF14378"/>
    </source>
</evidence>
<dbReference type="PANTHER" id="PTHR31310:SF7">
    <property type="entry name" value="PA-PHOSPHATASE RELATED-FAMILY PROTEIN DDB_G0268928"/>
    <property type="match status" value="1"/>
</dbReference>
<dbReference type="InterPro" id="IPR026841">
    <property type="entry name" value="Aur1/Ipt1"/>
</dbReference>
<feature type="transmembrane region" description="Helical" evidence="5">
    <location>
        <begin position="123"/>
        <end position="145"/>
    </location>
</feature>
<keyword evidence="4 5" id="KW-0472">Membrane</keyword>
<feature type="domain" description="Inositolphosphotransferase Aur1/Ipt1" evidence="6">
    <location>
        <begin position="108"/>
        <end position="267"/>
    </location>
</feature>
<dbReference type="GO" id="GO:0016020">
    <property type="term" value="C:membrane"/>
    <property type="evidence" value="ECO:0007669"/>
    <property type="project" value="UniProtKB-SubCell"/>
</dbReference>